<dbReference type="AlphaFoldDB" id="A0A165ZZ81"/>
<dbReference type="EMBL" id="LMCB01000009">
    <property type="protein sequence ID" value="KZL20425.1"/>
    <property type="molecule type" value="Genomic_DNA"/>
</dbReference>
<evidence type="ECO:0000313" key="3">
    <source>
        <dbReference type="Proteomes" id="UP000076577"/>
    </source>
</evidence>
<evidence type="ECO:0000256" key="1">
    <source>
        <dbReference type="SAM" id="SignalP"/>
    </source>
</evidence>
<name>A0A165ZZ81_9HYPH</name>
<feature type="signal peptide" evidence="1">
    <location>
        <begin position="1"/>
        <end position="21"/>
    </location>
</feature>
<protein>
    <submittedName>
        <fullName evidence="2">Uncharacterized protein</fullName>
    </submittedName>
</protein>
<dbReference type="PATRIC" id="fig|989403.3.peg.1565"/>
<sequence length="59" mass="6550">MSKPFLFTLSLALFLAGCASNAEMPYAPVDTDEMRPSPCACLDLDYQPQSFEWMEGVDV</sequence>
<evidence type="ECO:0000313" key="2">
    <source>
        <dbReference type="EMBL" id="KZL20425.1"/>
    </source>
</evidence>
<dbReference type="RefSeq" id="WP_068004470.1">
    <property type="nucleotide sequence ID" value="NZ_FOFM01000022.1"/>
</dbReference>
<dbReference type="OrthoDB" id="7867534at2"/>
<organism evidence="2 3">
    <name type="scientific">Pseudovibrio axinellae</name>
    <dbReference type="NCBI Taxonomy" id="989403"/>
    <lineage>
        <taxon>Bacteria</taxon>
        <taxon>Pseudomonadati</taxon>
        <taxon>Pseudomonadota</taxon>
        <taxon>Alphaproteobacteria</taxon>
        <taxon>Hyphomicrobiales</taxon>
        <taxon>Stappiaceae</taxon>
        <taxon>Pseudovibrio</taxon>
    </lineage>
</organism>
<proteinExistence type="predicted"/>
<comment type="caution">
    <text evidence="2">The sequence shown here is derived from an EMBL/GenBank/DDBJ whole genome shotgun (WGS) entry which is preliminary data.</text>
</comment>
<dbReference type="Proteomes" id="UP000076577">
    <property type="component" value="Unassembled WGS sequence"/>
</dbReference>
<accession>A0A165ZZ81</accession>
<reference evidence="2 3" key="1">
    <citation type="journal article" date="2016" name="Front. Microbiol.">
        <title>Comparative Genomic Analysis Reveals a Diverse Repertoire of Genes Involved in Prokaryote-Eukaryote Interactions within the Pseudovibrio Genus.</title>
        <authorList>
            <person name="Romano S."/>
            <person name="Fernandez-Guerra A."/>
            <person name="Reen F.J."/>
            <person name="Glockner F.O."/>
            <person name="Crowley S.P."/>
            <person name="O'Sullivan O."/>
            <person name="Cotter P.D."/>
            <person name="Adams C."/>
            <person name="Dobson A.D."/>
            <person name="O'Gara F."/>
        </authorList>
    </citation>
    <scope>NUCLEOTIDE SEQUENCE [LARGE SCALE GENOMIC DNA]</scope>
    <source>
        <strain evidence="2 3">Ad2</strain>
    </source>
</reference>
<gene>
    <name evidence="2" type="ORF">PsAD2_01468</name>
</gene>
<dbReference type="STRING" id="989403.SAMN05421798_12212"/>
<keyword evidence="1" id="KW-0732">Signal</keyword>
<dbReference type="PROSITE" id="PS51257">
    <property type="entry name" value="PROKAR_LIPOPROTEIN"/>
    <property type="match status" value="1"/>
</dbReference>
<feature type="chain" id="PRO_5007870330" evidence="1">
    <location>
        <begin position="22"/>
        <end position="59"/>
    </location>
</feature>
<keyword evidence="3" id="KW-1185">Reference proteome</keyword>